<dbReference type="FunFam" id="3.40.50.300:FF:000129">
    <property type="entry name" value="Replication factor C subunit 5"/>
    <property type="match status" value="1"/>
</dbReference>
<dbReference type="Gene3D" id="3.40.50.300">
    <property type="entry name" value="P-loop containing nucleotide triphosphate hydrolases"/>
    <property type="match status" value="1"/>
</dbReference>
<dbReference type="SUPFAM" id="SSF52540">
    <property type="entry name" value="P-loop containing nucleoside triphosphate hydrolases"/>
    <property type="match status" value="1"/>
</dbReference>
<dbReference type="STRING" id="269621.A0A238FG84"/>
<name>A0A238FG84_9BASI</name>
<dbReference type="InterPro" id="IPR003593">
    <property type="entry name" value="AAA+_ATPase"/>
</dbReference>
<dbReference type="InterPro" id="IPR013748">
    <property type="entry name" value="Rep_factorC_C"/>
</dbReference>
<dbReference type="SMART" id="SM00382">
    <property type="entry name" value="AAA"/>
    <property type="match status" value="1"/>
</dbReference>
<dbReference type="InterPro" id="IPR008921">
    <property type="entry name" value="DNA_pol3_clamp-load_cplx_C"/>
</dbReference>
<dbReference type="PANTHER" id="PTHR11669">
    <property type="entry name" value="REPLICATION FACTOR C / DNA POLYMERASE III GAMMA-TAU SUBUNIT"/>
    <property type="match status" value="1"/>
</dbReference>
<protein>
    <recommendedName>
        <fullName evidence="7">Replication factor C subunit 3</fullName>
    </recommendedName>
</protein>
<keyword evidence="3" id="KW-0235">DNA replication</keyword>
<evidence type="ECO:0000313" key="11">
    <source>
        <dbReference type="Proteomes" id="UP000198372"/>
    </source>
</evidence>
<evidence type="ECO:0000256" key="4">
    <source>
        <dbReference type="ARBA" id="ARBA00022741"/>
    </source>
</evidence>
<dbReference type="InterPro" id="IPR003959">
    <property type="entry name" value="ATPase_AAA_core"/>
</dbReference>
<evidence type="ECO:0000256" key="5">
    <source>
        <dbReference type="ARBA" id="ARBA00022840"/>
    </source>
</evidence>
<dbReference type="GO" id="GO:0016887">
    <property type="term" value="F:ATP hydrolysis activity"/>
    <property type="evidence" value="ECO:0007669"/>
    <property type="project" value="InterPro"/>
</dbReference>
<dbReference type="GO" id="GO:0003689">
    <property type="term" value="F:DNA clamp loader activity"/>
    <property type="evidence" value="ECO:0007669"/>
    <property type="project" value="TreeGrafter"/>
</dbReference>
<dbReference type="Gene3D" id="1.20.272.10">
    <property type="match status" value="1"/>
</dbReference>
<dbReference type="Pfam" id="PF08542">
    <property type="entry name" value="Rep_fac_C"/>
    <property type="match status" value="1"/>
</dbReference>
<feature type="domain" description="AAA+ ATPase" evidence="9">
    <location>
        <begin position="72"/>
        <end position="200"/>
    </location>
</feature>
<dbReference type="NCBIfam" id="NF001679">
    <property type="entry name" value="PRK00440.1"/>
    <property type="match status" value="1"/>
</dbReference>
<dbReference type="InterPro" id="IPR027417">
    <property type="entry name" value="P-loop_NTPase"/>
</dbReference>
<evidence type="ECO:0000256" key="8">
    <source>
        <dbReference type="SAM" id="MobiDB-lite"/>
    </source>
</evidence>
<evidence type="ECO:0000256" key="7">
    <source>
        <dbReference type="ARBA" id="ARBA00070184"/>
    </source>
</evidence>
<keyword evidence="11" id="KW-1185">Reference proteome</keyword>
<dbReference type="Pfam" id="PF21960">
    <property type="entry name" value="RCF1-5-like_lid"/>
    <property type="match status" value="1"/>
</dbReference>
<dbReference type="GO" id="GO:0031389">
    <property type="term" value="C:Rad17 RFC-like complex"/>
    <property type="evidence" value="ECO:0007669"/>
    <property type="project" value="TreeGrafter"/>
</dbReference>
<reference evidence="11" key="1">
    <citation type="submission" date="2016-09" db="EMBL/GenBank/DDBJ databases">
        <authorList>
            <person name="Jeantristanb JTB J.-T."/>
            <person name="Ricardo R."/>
        </authorList>
    </citation>
    <scope>NUCLEOTIDE SEQUENCE [LARGE SCALE GENOMIC DNA]</scope>
</reference>
<dbReference type="FunFam" id="1.20.272.10:FF:000004">
    <property type="entry name" value="Replication factor C subunit 5"/>
    <property type="match status" value="1"/>
</dbReference>
<evidence type="ECO:0000256" key="1">
    <source>
        <dbReference type="ARBA" id="ARBA00004123"/>
    </source>
</evidence>
<proteinExistence type="inferred from homology"/>
<dbReference type="SUPFAM" id="SSF48019">
    <property type="entry name" value="post-AAA+ oligomerization domain-like"/>
    <property type="match status" value="1"/>
</dbReference>
<accession>A0A238FG84</accession>
<comment type="subcellular location">
    <subcellularLocation>
        <location evidence="1">Nucleus</location>
    </subcellularLocation>
</comment>
<keyword evidence="5" id="KW-0067">ATP-binding</keyword>
<feature type="compositionally biased region" description="Basic and acidic residues" evidence="8">
    <location>
        <begin position="1"/>
        <end position="11"/>
    </location>
</feature>
<dbReference type="InterPro" id="IPR050238">
    <property type="entry name" value="DNA_Rep/Repair_Clamp_Loader"/>
</dbReference>
<evidence type="ECO:0000256" key="3">
    <source>
        <dbReference type="ARBA" id="ARBA00022705"/>
    </source>
</evidence>
<evidence type="ECO:0000256" key="2">
    <source>
        <dbReference type="ARBA" id="ARBA00005378"/>
    </source>
</evidence>
<gene>
    <name evidence="10" type="ORF">BQ2448_4359</name>
</gene>
<dbReference type="Pfam" id="PF00004">
    <property type="entry name" value="AAA"/>
    <property type="match status" value="1"/>
</dbReference>
<dbReference type="GO" id="GO:0005663">
    <property type="term" value="C:DNA replication factor C complex"/>
    <property type="evidence" value="ECO:0007669"/>
    <property type="project" value="TreeGrafter"/>
</dbReference>
<dbReference type="Gene3D" id="1.10.8.60">
    <property type="match status" value="1"/>
</dbReference>
<keyword evidence="6" id="KW-0539">Nucleus</keyword>
<sequence length="358" mass="39543">MAATLDHHDDDTIMVDAPQPPLDKGKSKASASGGLDALAMDVMPWVEKYRPVTLDDVVAHKDIISTIHCQIPGTPSPLLRPPGTGKTSTILAVARKIYGGNEASMRNNCLELNASDDRGINVVREQIKNFASTRIAGFKLIILDEADQMTSAAQSALRRVIEQYTKNVRFCIICNYVNKIIPAVQSRCTRFRFGPLPRPEVEKRLNHVVEAEKVKLTEDGRQALLKLSKGDMRRALNVLQACHAAYDVTDEAAVYNCTGNPDPADIEAIMQSMMNESFETSYRRISSLKMEKGLALQDIIQGCFDFVATVEFPRQTRIVLLDHLAQVEHRLSTGASEKLQLTALLGATKVAIELSQNK</sequence>
<dbReference type="Proteomes" id="UP000198372">
    <property type="component" value="Unassembled WGS sequence"/>
</dbReference>
<evidence type="ECO:0000259" key="9">
    <source>
        <dbReference type="SMART" id="SM00382"/>
    </source>
</evidence>
<dbReference type="GO" id="GO:0005524">
    <property type="term" value="F:ATP binding"/>
    <property type="evidence" value="ECO:0007669"/>
    <property type="project" value="UniProtKB-KW"/>
</dbReference>
<organism evidence="10 11">
    <name type="scientific">Microbotryum intermedium</name>
    <dbReference type="NCBI Taxonomy" id="269621"/>
    <lineage>
        <taxon>Eukaryota</taxon>
        <taxon>Fungi</taxon>
        <taxon>Dikarya</taxon>
        <taxon>Basidiomycota</taxon>
        <taxon>Pucciniomycotina</taxon>
        <taxon>Microbotryomycetes</taxon>
        <taxon>Microbotryales</taxon>
        <taxon>Microbotryaceae</taxon>
        <taxon>Microbotryum</taxon>
    </lineage>
</organism>
<comment type="similarity">
    <text evidence="2">Belongs to the activator 1 small subunits family.</text>
</comment>
<keyword evidence="4" id="KW-0547">Nucleotide-binding</keyword>
<dbReference type="GO" id="GO:0006271">
    <property type="term" value="P:DNA strand elongation involved in DNA replication"/>
    <property type="evidence" value="ECO:0007669"/>
    <property type="project" value="UniProtKB-ARBA"/>
</dbReference>
<dbReference type="EMBL" id="FMSP01000009">
    <property type="protein sequence ID" value="SCV72822.1"/>
    <property type="molecule type" value="Genomic_DNA"/>
</dbReference>
<dbReference type="FunFam" id="1.10.8.60:FF:000028">
    <property type="entry name" value="Replication factor C subunit 5"/>
    <property type="match status" value="1"/>
</dbReference>
<dbReference type="GO" id="GO:0031390">
    <property type="term" value="C:Ctf18 RFC-like complex"/>
    <property type="evidence" value="ECO:0007669"/>
    <property type="project" value="TreeGrafter"/>
</dbReference>
<dbReference type="AlphaFoldDB" id="A0A238FG84"/>
<dbReference type="CDD" id="cd00009">
    <property type="entry name" value="AAA"/>
    <property type="match status" value="1"/>
</dbReference>
<dbReference type="GO" id="GO:0006281">
    <property type="term" value="P:DNA repair"/>
    <property type="evidence" value="ECO:0007669"/>
    <property type="project" value="TreeGrafter"/>
</dbReference>
<dbReference type="GO" id="GO:0003677">
    <property type="term" value="F:DNA binding"/>
    <property type="evidence" value="ECO:0007669"/>
    <property type="project" value="InterPro"/>
</dbReference>
<dbReference type="GO" id="GO:0031391">
    <property type="term" value="C:Elg1 RFC-like complex"/>
    <property type="evidence" value="ECO:0007669"/>
    <property type="project" value="TreeGrafter"/>
</dbReference>
<dbReference type="OrthoDB" id="4199794at2759"/>
<dbReference type="CDD" id="cd18140">
    <property type="entry name" value="HLD_clamp_RFC"/>
    <property type="match status" value="1"/>
</dbReference>
<feature type="region of interest" description="Disordered" evidence="8">
    <location>
        <begin position="1"/>
        <end position="31"/>
    </location>
</feature>
<dbReference type="PANTHER" id="PTHR11669:SF9">
    <property type="entry name" value="REPLICATION FACTOR C SUBUNIT 5"/>
    <property type="match status" value="1"/>
</dbReference>
<evidence type="ECO:0000313" key="10">
    <source>
        <dbReference type="EMBL" id="SCV72822.1"/>
    </source>
</evidence>
<dbReference type="InterPro" id="IPR047854">
    <property type="entry name" value="RFC_lid"/>
</dbReference>
<evidence type="ECO:0000256" key="6">
    <source>
        <dbReference type="ARBA" id="ARBA00023242"/>
    </source>
</evidence>